<evidence type="ECO:0000313" key="5">
    <source>
        <dbReference type="EMBL" id="KAK3912222.1"/>
    </source>
</evidence>
<keyword evidence="5" id="KW-0346">Stress response</keyword>
<evidence type="ECO:0000256" key="4">
    <source>
        <dbReference type="SAM" id="MobiDB-lite"/>
    </source>
</evidence>
<dbReference type="PRINTS" id="PR00301">
    <property type="entry name" value="HEATSHOCK70"/>
</dbReference>
<dbReference type="InterPro" id="IPR018181">
    <property type="entry name" value="Heat_shock_70_CS"/>
</dbReference>
<proteinExistence type="inferred from homology"/>
<name>A0AAE1GZW8_9NEOP</name>
<dbReference type="Gene3D" id="3.30.420.40">
    <property type="match status" value="4"/>
</dbReference>
<dbReference type="FunFam" id="3.90.640.10:FF:000003">
    <property type="entry name" value="Molecular chaperone DnaK"/>
    <property type="match status" value="2"/>
</dbReference>
<dbReference type="PANTHER" id="PTHR19375">
    <property type="entry name" value="HEAT SHOCK PROTEIN 70KDA"/>
    <property type="match status" value="1"/>
</dbReference>
<gene>
    <name evidence="5" type="ORF">KUF71_021792</name>
</gene>
<dbReference type="FunFam" id="3.30.30.30:FF:000001">
    <property type="entry name" value="heat shock 70 kDa protein-like"/>
    <property type="match status" value="1"/>
</dbReference>
<comment type="similarity">
    <text evidence="1">Belongs to the heat shock protein 70 family.</text>
</comment>
<dbReference type="Gene3D" id="3.90.640.10">
    <property type="entry name" value="Actin, Chain A, domain 4"/>
    <property type="match status" value="2"/>
</dbReference>
<dbReference type="Gene3D" id="2.60.34.10">
    <property type="entry name" value="Substrate Binding Domain Of DNAk, Chain A, domain 1"/>
    <property type="match status" value="2"/>
</dbReference>
<dbReference type="EMBL" id="JAHWGI010000292">
    <property type="protein sequence ID" value="KAK3912222.1"/>
    <property type="molecule type" value="Genomic_DNA"/>
</dbReference>
<organism evidence="5 6">
    <name type="scientific">Frankliniella fusca</name>
    <dbReference type="NCBI Taxonomy" id="407009"/>
    <lineage>
        <taxon>Eukaryota</taxon>
        <taxon>Metazoa</taxon>
        <taxon>Ecdysozoa</taxon>
        <taxon>Arthropoda</taxon>
        <taxon>Hexapoda</taxon>
        <taxon>Insecta</taxon>
        <taxon>Pterygota</taxon>
        <taxon>Neoptera</taxon>
        <taxon>Paraneoptera</taxon>
        <taxon>Thysanoptera</taxon>
        <taxon>Terebrantia</taxon>
        <taxon>Thripoidea</taxon>
        <taxon>Thripidae</taxon>
        <taxon>Frankliniella</taxon>
    </lineage>
</organism>
<dbReference type="SUPFAM" id="SSF100920">
    <property type="entry name" value="Heat shock protein 70kD (HSP70), peptide-binding domain"/>
    <property type="match status" value="2"/>
</dbReference>
<sequence length="1106" mass="120077">MSGVDVKTNSAASGTGADTVPTIGIDLGTTYSVVGVFRSRKPEIVSDFETGKRIIPSCVAFNEMGCTVGQTAKELASTNTLYDAKRLIGRPYEEVDADRDFINWSFTVRNDGGTPKYEIERDGMPVLVAPEVVSSKVLATMKSIAENNCLEEKVSKAVITVPAYFSESQREATKTAGRMAGLEVIGLLNEPAAAALAYGYGKHKEGTVVIFDLGGGTLDLAVIRMTKGDDFRLLAYGGDTHLGGQDFDNVLLNFILKDIKDTMKTNLRDDPEALHMLRQAIELAKRKLSTKPQTDVNAYIARAKKGYRKTITRGLFEELCLPLFKKAVDLLPVVLKEAKVRKDEVDDVVLVGGSTRILKVQAMVRDFFGKEPVKSMNPDEAVALGAAIWAAKLTGEQGAKDVRLRDVASLSLGVADPSGVMAVIIPRGAALPAAVTKTFTTTRDNQEEAEFKVCQGLRANWADNHLLGFLTLTIPARRKGTVDIDASFQLDLDGVLKVTAKERQSGETARAEFQSEGRQSTQEHRNRCSSATSTSTAIVPALGSGPVIGIDLGTTYSVAAVYQKGKVEIFINDSGSRTTPSVVGFLNGDSYVGEAAKDLPACCQVFDAKRLIGRSYNDTLALGAGTHWPFMVIEKKGNPAIRVVVKENVKEDFSPEEISAMVLKNLKETAEASLQKNISRAVVTVPAFFNERQREMTKQAGKLAGLDVIAMINEPTAAAIAYGLDKKKGPNDAKKTIFIYDLGGGTFDVSVMTVEGNDFTVLASGGDTQLGGQDFDARLMNALLQEISTNHGVMLDSASLQDLRRLCELTKRRLSSHPEVPASQFFARHALNFQTKVTRARFEDLCSDLFKKTLTIAADVLASAKVSVKDIHEVVLVGGSTRIPKVRIMLRDFFDGKEPRTSINPDEAVAYGAAVHAAMLGGGGGELSNLVKLKDVTPLSLGIRCEGGIFSPVVPRNTPIPCTMRKTFTKPFEAATSVVFRVFQGERPLTKDNHDLRKEFVLPVSPLPPKDVHLDCEFVIDGDGLLTVRATERGRGTSGHVTVNPKEGALSEQDVKDMIERAERLKHLDALDLQRAQEAVRLLNRAPQPAQPEQGGRKRKRIQKTY</sequence>
<dbReference type="SUPFAM" id="SSF53067">
    <property type="entry name" value="Actin-like ATPase domain"/>
    <property type="match status" value="4"/>
</dbReference>
<reference evidence="5" key="1">
    <citation type="submission" date="2021-07" db="EMBL/GenBank/DDBJ databases">
        <authorList>
            <person name="Catto M.A."/>
            <person name="Jacobson A."/>
            <person name="Kennedy G."/>
            <person name="Labadie P."/>
            <person name="Hunt B.G."/>
            <person name="Srinivasan R."/>
        </authorList>
    </citation>
    <scope>NUCLEOTIDE SEQUENCE</scope>
    <source>
        <strain evidence="5">PL_HMW_Pooled</strain>
        <tissue evidence="5">Head</tissue>
    </source>
</reference>
<dbReference type="PROSITE" id="PS00297">
    <property type="entry name" value="HSP70_1"/>
    <property type="match status" value="2"/>
</dbReference>
<comment type="caution">
    <text evidence="5">The sequence shown here is derived from an EMBL/GenBank/DDBJ whole genome shotgun (WGS) entry which is preliminary data.</text>
</comment>
<evidence type="ECO:0000256" key="3">
    <source>
        <dbReference type="ARBA" id="ARBA00022840"/>
    </source>
</evidence>
<protein>
    <submittedName>
        <fullName evidence="5">Heat shock cognate 71 kDa protein</fullName>
    </submittedName>
</protein>
<dbReference type="PROSITE" id="PS00329">
    <property type="entry name" value="HSP70_2"/>
    <property type="match status" value="1"/>
</dbReference>
<keyword evidence="3" id="KW-0067">ATP-binding</keyword>
<keyword evidence="2" id="KW-0547">Nucleotide-binding</keyword>
<accession>A0AAE1GZW8</accession>
<dbReference type="InterPro" id="IPR043129">
    <property type="entry name" value="ATPase_NBD"/>
</dbReference>
<feature type="region of interest" description="Disordered" evidence="4">
    <location>
        <begin position="1083"/>
        <end position="1106"/>
    </location>
</feature>
<dbReference type="Proteomes" id="UP001219518">
    <property type="component" value="Unassembled WGS sequence"/>
</dbReference>
<dbReference type="GO" id="GO:0005524">
    <property type="term" value="F:ATP binding"/>
    <property type="evidence" value="ECO:0007669"/>
    <property type="project" value="UniProtKB-KW"/>
</dbReference>
<dbReference type="GO" id="GO:0006950">
    <property type="term" value="P:response to stress"/>
    <property type="evidence" value="ECO:0007669"/>
    <property type="project" value="UniProtKB-ARBA"/>
</dbReference>
<feature type="compositionally biased region" description="Basic and acidic residues" evidence="4">
    <location>
        <begin position="506"/>
        <end position="526"/>
    </location>
</feature>
<dbReference type="GO" id="GO:0140662">
    <property type="term" value="F:ATP-dependent protein folding chaperone"/>
    <property type="evidence" value="ECO:0007669"/>
    <property type="project" value="InterPro"/>
</dbReference>
<dbReference type="InterPro" id="IPR029047">
    <property type="entry name" value="HSP70_peptide-bd_sf"/>
</dbReference>
<dbReference type="InterPro" id="IPR013126">
    <property type="entry name" value="Hsp_70_fam"/>
</dbReference>
<reference evidence="5" key="2">
    <citation type="journal article" date="2023" name="BMC Genomics">
        <title>Pest status, molecular evolution, and epigenetic factors derived from the genome assembly of Frankliniella fusca, a thysanopteran phytovirus vector.</title>
        <authorList>
            <person name="Catto M.A."/>
            <person name="Labadie P.E."/>
            <person name="Jacobson A.L."/>
            <person name="Kennedy G.G."/>
            <person name="Srinivasan R."/>
            <person name="Hunt B.G."/>
        </authorList>
    </citation>
    <scope>NUCLEOTIDE SEQUENCE</scope>
    <source>
        <strain evidence="5">PL_HMW_Pooled</strain>
    </source>
</reference>
<evidence type="ECO:0000256" key="1">
    <source>
        <dbReference type="ARBA" id="ARBA00007381"/>
    </source>
</evidence>
<feature type="region of interest" description="Disordered" evidence="4">
    <location>
        <begin position="506"/>
        <end position="532"/>
    </location>
</feature>
<dbReference type="AlphaFoldDB" id="A0AAE1GZW8"/>
<dbReference type="CDD" id="cd24028">
    <property type="entry name" value="ASKHA_NBD_HSP70_HSPA1-like"/>
    <property type="match status" value="2"/>
</dbReference>
<keyword evidence="6" id="KW-1185">Reference proteome</keyword>
<dbReference type="Pfam" id="PF00012">
    <property type="entry name" value="HSP70"/>
    <property type="match status" value="2"/>
</dbReference>
<evidence type="ECO:0000313" key="6">
    <source>
        <dbReference type="Proteomes" id="UP001219518"/>
    </source>
</evidence>
<feature type="compositionally biased region" description="Basic residues" evidence="4">
    <location>
        <begin position="1097"/>
        <end position="1106"/>
    </location>
</feature>
<dbReference type="FunFam" id="3.30.420.40:FF:000004">
    <property type="entry name" value="Molecular chaperone DnaK"/>
    <property type="match status" value="2"/>
</dbReference>
<evidence type="ECO:0000256" key="2">
    <source>
        <dbReference type="ARBA" id="ARBA00022741"/>
    </source>
</evidence>